<sequence length="106" mass="12377">MMNRAAALRDEFPILVYLLETWYYQDIWVEFKTDIEIWQAAFASAEDRGIAATIAEVSLMLKMSEQEIHNFVRCFAENNHHHSAGNSKIWLQNLQQWLLNKGCSQS</sequence>
<reference evidence="2" key="1">
    <citation type="submission" date="2023-07" db="EMBL/GenBank/DDBJ databases">
        <title>Shewanella mangrovi sp. nov., an acetaldehyde- degrading bacterium isolated from mangrove sediment.</title>
        <authorList>
            <person name="Liu Y."/>
        </authorList>
    </citation>
    <scope>NUCLEOTIDE SEQUENCE [LARGE SCALE GENOMIC DNA]</scope>
    <source>
        <strain evidence="2">C32</strain>
    </source>
</reference>
<organism evidence="1 2">
    <name type="scientific">Shewanella electrica</name>
    <dbReference type="NCBI Taxonomy" id="515560"/>
    <lineage>
        <taxon>Bacteria</taxon>
        <taxon>Pseudomonadati</taxon>
        <taxon>Pseudomonadota</taxon>
        <taxon>Gammaproteobacteria</taxon>
        <taxon>Alteromonadales</taxon>
        <taxon>Shewanellaceae</taxon>
        <taxon>Shewanella</taxon>
    </lineage>
</organism>
<keyword evidence="2" id="KW-1185">Reference proteome</keyword>
<proteinExistence type="predicted"/>
<dbReference type="Proteomes" id="UP001201549">
    <property type="component" value="Unassembled WGS sequence"/>
</dbReference>
<comment type="caution">
    <text evidence="1">The sequence shown here is derived from an EMBL/GenBank/DDBJ whole genome shotgun (WGS) entry which is preliminary data.</text>
</comment>
<accession>A0ABT2FKF5</accession>
<evidence type="ECO:0000313" key="1">
    <source>
        <dbReference type="EMBL" id="MCS4555706.1"/>
    </source>
</evidence>
<dbReference type="EMBL" id="JAKOGG010000002">
    <property type="protein sequence ID" value="MCS4555706.1"/>
    <property type="molecule type" value="Genomic_DNA"/>
</dbReference>
<gene>
    <name evidence="1" type="ORF">L9G74_04590</name>
</gene>
<protein>
    <submittedName>
        <fullName evidence="1">Uncharacterized protein</fullName>
    </submittedName>
</protein>
<evidence type="ECO:0000313" key="2">
    <source>
        <dbReference type="Proteomes" id="UP001201549"/>
    </source>
</evidence>
<dbReference type="RefSeq" id="WP_238895097.1">
    <property type="nucleotide sequence ID" value="NZ_JAKOGG010000002.1"/>
</dbReference>
<name>A0ABT2FKF5_9GAMM</name>